<keyword evidence="1" id="KW-0341">Growth regulation</keyword>
<evidence type="ECO:0000313" key="9">
    <source>
        <dbReference type="RefSeq" id="XP_034248579.1"/>
    </source>
</evidence>
<keyword evidence="8" id="KW-1185">Reference proteome</keyword>
<evidence type="ECO:0000256" key="1">
    <source>
        <dbReference type="ARBA" id="ARBA00022604"/>
    </source>
</evidence>
<proteinExistence type="predicted"/>
<dbReference type="GO" id="GO:0009968">
    <property type="term" value="P:negative regulation of signal transduction"/>
    <property type="evidence" value="ECO:0007669"/>
    <property type="project" value="UniProtKB-KW"/>
</dbReference>
<dbReference type="SMART" id="SM00252">
    <property type="entry name" value="SH2"/>
    <property type="match status" value="1"/>
</dbReference>
<evidence type="ECO:0000256" key="2">
    <source>
        <dbReference type="ARBA" id="ARBA00022700"/>
    </source>
</evidence>
<evidence type="ECO:0000259" key="7">
    <source>
        <dbReference type="PROSITE" id="PS50225"/>
    </source>
</evidence>
<name>A0A6P8ZTK5_THRPL</name>
<evidence type="ECO:0000259" key="6">
    <source>
        <dbReference type="PROSITE" id="PS50001"/>
    </source>
</evidence>
<dbReference type="OrthoDB" id="10063348at2759"/>
<dbReference type="PROSITE" id="PS50001">
    <property type="entry name" value="SH2"/>
    <property type="match status" value="1"/>
</dbReference>
<dbReference type="AlphaFoldDB" id="A0A6P8ZTK5"/>
<protein>
    <submittedName>
        <fullName evidence="9">Uncharacterized protein Rv2082-like</fullName>
    </submittedName>
</protein>
<dbReference type="InterPro" id="IPR001496">
    <property type="entry name" value="SOCS_box"/>
</dbReference>
<keyword evidence="3" id="KW-0833">Ubl conjugation pathway</keyword>
<dbReference type="GO" id="GO:0046935">
    <property type="term" value="F:1-phosphatidylinositol-3-kinase regulator activity"/>
    <property type="evidence" value="ECO:0007669"/>
    <property type="project" value="TreeGrafter"/>
</dbReference>
<evidence type="ECO:0000313" key="8">
    <source>
        <dbReference type="Proteomes" id="UP000515158"/>
    </source>
</evidence>
<feature type="domain" description="SOCS box" evidence="7">
    <location>
        <begin position="438"/>
        <end position="499"/>
    </location>
</feature>
<keyword evidence="4 5" id="KW-0727">SH2 domain</keyword>
<dbReference type="RefSeq" id="XP_034248579.1">
    <property type="nucleotide sequence ID" value="XM_034392688.1"/>
</dbReference>
<evidence type="ECO:0000256" key="3">
    <source>
        <dbReference type="ARBA" id="ARBA00022786"/>
    </source>
</evidence>
<dbReference type="GO" id="GO:0046854">
    <property type="term" value="P:phosphatidylinositol phosphate biosynthetic process"/>
    <property type="evidence" value="ECO:0007669"/>
    <property type="project" value="TreeGrafter"/>
</dbReference>
<dbReference type="InterPro" id="IPR036860">
    <property type="entry name" value="SH2_dom_sf"/>
</dbReference>
<dbReference type="InterPro" id="IPR000980">
    <property type="entry name" value="SH2"/>
</dbReference>
<keyword evidence="2" id="KW-0734">Signal transduction inhibitor</keyword>
<dbReference type="SUPFAM" id="SSF55550">
    <property type="entry name" value="SH2 domain"/>
    <property type="match status" value="1"/>
</dbReference>
<dbReference type="InterPro" id="IPR036036">
    <property type="entry name" value="SOCS_box-like_dom_sf"/>
</dbReference>
<reference evidence="9" key="1">
    <citation type="submission" date="2025-08" db="UniProtKB">
        <authorList>
            <consortium name="RefSeq"/>
        </authorList>
    </citation>
    <scope>IDENTIFICATION</scope>
    <source>
        <tissue evidence="9">Total insect</tissue>
    </source>
</reference>
<accession>A0A6P8ZTK5</accession>
<feature type="domain" description="SH2" evidence="6">
    <location>
        <begin position="305"/>
        <end position="401"/>
    </location>
</feature>
<dbReference type="CDD" id="cd09923">
    <property type="entry name" value="SH2_SOCS_family"/>
    <property type="match status" value="1"/>
</dbReference>
<dbReference type="Gene3D" id="3.30.505.10">
    <property type="entry name" value="SH2 domain"/>
    <property type="match status" value="1"/>
</dbReference>
<dbReference type="Proteomes" id="UP000515158">
    <property type="component" value="Unplaced"/>
</dbReference>
<dbReference type="PANTHER" id="PTHR10155:SF16">
    <property type="entry name" value="SUPPRESSOR OF CYTOKINE SIGNALING 2"/>
    <property type="match status" value="1"/>
</dbReference>
<dbReference type="PROSITE" id="PS50225">
    <property type="entry name" value="SOCS"/>
    <property type="match status" value="1"/>
</dbReference>
<dbReference type="Pfam" id="PF00017">
    <property type="entry name" value="SH2"/>
    <property type="match status" value="1"/>
</dbReference>
<dbReference type="SUPFAM" id="SSF158235">
    <property type="entry name" value="SOCS box-like"/>
    <property type="match status" value="1"/>
</dbReference>
<dbReference type="GeneID" id="117649715"/>
<evidence type="ECO:0000256" key="4">
    <source>
        <dbReference type="ARBA" id="ARBA00022999"/>
    </source>
</evidence>
<sequence length="500" mass="52495">MTKVVLRDGAMVLTAVCPKCRHEFPTQPPPTSPTSTPCPCDVGPTAAPIQGGGAAPAAWVPGQHSPVPPPAHSPSSAMLSLSITASSAASLNGGHVVVNTTPSAAPSSISVTATLPAGLPMWPWQSGQPGSTPTWAMMPTPAPPPTTTWPTPGLAMPAMSLPAWAAPPQPLPAWAMPAMPAAPLTLGLELFPRPQPQPACALKGVQYRLTGGGILHERGHGGPHPHDAPVLLQPQQHPRGKPGAPHACGPCGSFAPEQSPSTPLSFVLPGGALAPEAVAADSAGTPEADLRLLQATTQALKASGWYYEGFSWQESAATLRSAAPGTFLVRDSSDPRFLFSLSVQTDRGPTSVRLLYIAGGFRLDAEPHLAPTMPLFPCVLQLIEHYAENRGKRACPPCQPCQPPASQASALDGHQSRAGNRVQVWVDACGQVYSHILLTAPRRHTVPGLQHLARLAVHRQLKTAASSACPETPKARSERIKELELPTTLCRYLEEYPYTL</sequence>
<dbReference type="Pfam" id="PF07525">
    <property type="entry name" value="SOCS_box"/>
    <property type="match status" value="1"/>
</dbReference>
<dbReference type="PANTHER" id="PTHR10155">
    <property type="entry name" value="PHOSPHATIDYLINOSITOL 3-KINASE REGULATORY SUBUNIT"/>
    <property type="match status" value="1"/>
</dbReference>
<organism evidence="9">
    <name type="scientific">Thrips palmi</name>
    <name type="common">Melon thrips</name>
    <dbReference type="NCBI Taxonomy" id="161013"/>
    <lineage>
        <taxon>Eukaryota</taxon>
        <taxon>Metazoa</taxon>
        <taxon>Ecdysozoa</taxon>
        <taxon>Arthropoda</taxon>
        <taxon>Hexapoda</taxon>
        <taxon>Insecta</taxon>
        <taxon>Pterygota</taxon>
        <taxon>Neoptera</taxon>
        <taxon>Paraneoptera</taxon>
        <taxon>Thysanoptera</taxon>
        <taxon>Terebrantia</taxon>
        <taxon>Thripoidea</taxon>
        <taxon>Thripidae</taxon>
        <taxon>Thrips</taxon>
    </lineage>
</organism>
<dbReference type="KEGG" id="tpal:117649715"/>
<dbReference type="GO" id="GO:0035556">
    <property type="term" value="P:intracellular signal transduction"/>
    <property type="evidence" value="ECO:0007669"/>
    <property type="project" value="InterPro"/>
</dbReference>
<dbReference type="InParanoid" id="A0A6P8ZTK5"/>
<evidence type="ECO:0000256" key="5">
    <source>
        <dbReference type="PROSITE-ProRule" id="PRU00191"/>
    </source>
</evidence>
<gene>
    <name evidence="9" type="primary">LOC117649715</name>
</gene>
<dbReference type="GO" id="GO:0005942">
    <property type="term" value="C:phosphatidylinositol 3-kinase complex"/>
    <property type="evidence" value="ECO:0007669"/>
    <property type="project" value="TreeGrafter"/>
</dbReference>
<dbReference type="SMART" id="SM00969">
    <property type="entry name" value="SOCS_box"/>
    <property type="match status" value="1"/>
</dbReference>